<dbReference type="PANTHER" id="PTHR24046:SF5">
    <property type="entry name" value="EGF-LIKE DOMAIN-CONTAINING PROTEIN"/>
    <property type="match status" value="1"/>
</dbReference>
<name>A0A3P7JLB9_ANGCS</name>
<dbReference type="OrthoDB" id="382013at2759"/>
<evidence type="ECO:0000313" key="5">
    <source>
        <dbReference type="EMBL" id="VDM59048.1"/>
    </source>
</evidence>
<dbReference type="PANTHER" id="PTHR24046">
    <property type="entry name" value="SIGNAL PEPTIDE, CUB AND EGF-LIKE DOMAIN-CONTAINING"/>
    <property type="match status" value="1"/>
</dbReference>
<organism evidence="5 6">
    <name type="scientific">Angiostrongylus costaricensis</name>
    <name type="common">Nematode worm</name>
    <dbReference type="NCBI Taxonomy" id="334426"/>
    <lineage>
        <taxon>Eukaryota</taxon>
        <taxon>Metazoa</taxon>
        <taxon>Ecdysozoa</taxon>
        <taxon>Nematoda</taxon>
        <taxon>Chromadorea</taxon>
        <taxon>Rhabditida</taxon>
        <taxon>Rhabditina</taxon>
        <taxon>Rhabditomorpha</taxon>
        <taxon>Strongyloidea</taxon>
        <taxon>Metastrongylidae</taxon>
        <taxon>Angiostrongylus</taxon>
    </lineage>
</organism>
<dbReference type="PROSITE" id="PS01186">
    <property type="entry name" value="EGF_2"/>
    <property type="match status" value="1"/>
</dbReference>
<protein>
    <recommendedName>
        <fullName evidence="4">EGF-like domain-containing protein</fullName>
    </recommendedName>
</protein>
<proteinExistence type="predicted"/>
<dbReference type="Proteomes" id="UP000267027">
    <property type="component" value="Unassembled WGS sequence"/>
</dbReference>
<evidence type="ECO:0000259" key="4">
    <source>
        <dbReference type="PROSITE" id="PS50026"/>
    </source>
</evidence>
<dbReference type="SMART" id="SM00181">
    <property type="entry name" value="EGF"/>
    <property type="match status" value="2"/>
</dbReference>
<evidence type="ECO:0000313" key="6">
    <source>
        <dbReference type="Proteomes" id="UP000267027"/>
    </source>
</evidence>
<dbReference type="InterPro" id="IPR011641">
    <property type="entry name" value="Tyr-kin_ephrin_A/B_rcpt-like"/>
</dbReference>
<dbReference type="STRING" id="334426.A0A3P7JLB9"/>
<dbReference type="InterPro" id="IPR024731">
    <property type="entry name" value="NELL2-like_EGF"/>
</dbReference>
<evidence type="ECO:0000256" key="2">
    <source>
        <dbReference type="ARBA" id="ARBA00023157"/>
    </source>
</evidence>
<feature type="domain" description="EGF-like" evidence="4">
    <location>
        <begin position="425"/>
        <end position="460"/>
    </location>
</feature>
<dbReference type="PROSITE" id="PS50026">
    <property type="entry name" value="EGF_3"/>
    <property type="match status" value="1"/>
</dbReference>
<dbReference type="PROSITE" id="PS00022">
    <property type="entry name" value="EGF_1"/>
    <property type="match status" value="1"/>
</dbReference>
<dbReference type="FunFam" id="2.10.50.10:FF:000018">
    <property type="entry name" value="Sushi, von Willebrand factor type A, EGF and pentraxin domain-containing 1"/>
    <property type="match status" value="1"/>
</dbReference>
<reference evidence="5 6" key="1">
    <citation type="submission" date="2018-11" db="EMBL/GenBank/DDBJ databases">
        <authorList>
            <consortium name="Pathogen Informatics"/>
        </authorList>
    </citation>
    <scope>NUCLEOTIDE SEQUENCE [LARGE SCALE GENOMIC DNA]</scope>
    <source>
        <strain evidence="5 6">Costa Rica</strain>
    </source>
</reference>
<comment type="caution">
    <text evidence="3">Lacks conserved residue(s) required for the propagation of feature annotation.</text>
</comment>
<evidence type="ECO:0000256" key="3">
    <source>
        <dbReference type="PROSITE-ProRule" id="PRU00076"/>
    </source>
</evidence>
<dbReference type="InterPro" id="IPR052071">
    <property type="entry name" value="SCUB_EGF-like_domain"/>
</dbReference>
<dbReference type="GO" id="GO:0007165">
    <property type="term" value="P:signal transduction"/>
    <property type="evidence" value="ECO:0007669"/>
    <property type="project" value="TreeGrafter"/>
</dbReference>
<accession>A0A3P7JLB9</accession>
<dbReference type="EMBL" id="UYYA01004042">
    <property type="protein sequence ID" value="VDM59048.1"/>
    <property type="molecule type" value="Genomic_DNA"/>
</dbReference>
<dbReference type="InterPro" id="IPR000742">
    <property type="entry name" value="EGF"/>
</dbReference>
<keyword evidence="1 3" id="KW-0245">EGF-like domain</keyword>
<feature type="disulfide bond" evidence="3">
    <location>
        <begin position="428"/>
        <end position="438"/>
    </location>
</feature>
<dbReference type="SUPFAM" id="SSF57196">
    <property type="entry name" value="EGF/Laminin"/>
    <property type="match status" value="1"/>
</dbReference>
<dbReference type="Pfam" id="PF12947">
    <property type="entry name" value="EGF_3"/>
    <property type="match status" value="1"/>
</dbReference>
<feature type="disulfide bond" evidence="3">
    <location>
        <begin position="450"/>
        <end position="459"/>
    </location>
</feature>
<dbReference type="GO" id="GO:0009986">
    <property type="term" value="C:cell surface"/>
    <property type="evidence" value="ECO:0007669"/>
    <property type="project" value="TreeGrafter"/>
</dbReference>
<dbReference type="SUPFAM" id="SSF57184">
    <property type="entry name" value="Growth factor receptor domain"/>
    <property type="match status" value="2"/>
</dbReference>
<dbReference type="AlphaFoldDB" id="A0A3P7JLB9"/>
<dbReference type="SMART" id="SM01411">
    <property type="entry name" value="Ephrin_rec_like"/>
    <property type="match status" value="4"/>
</dbReference>
<gene>
    <name evidence="5" type="ORF">ACOC_LOCUS7463</name>
</gene>
<sequence>MCAILQFDELTVPAVRVVRLQVDYPNASIPDVHGNHKWNSIMRNSVIASLRFVNKHWLICGNGPNAERLVSGNDCGKAQVTGEIVGDNYYRINVTFIAERDPIRNVKVEATSTVFAVCQIGLKGGIFQYTNALKALGKPSAMLSFDEAYFCYKGAVLADGDKCRLCASGSFFNTRSDTCEPCSRGYYQPQPGLNTCIRCPDELTTASKGAVNESYCIPVCPAGFFFDYASRICEPCSLRGYQPESGLDRCIPCPSSTVPLYLNSTRIEHCLEKCSPGWQRSLDGSRCEPCALGSFKSKEDSVCMLCPSGWTTLNKASKHLNDCSIKICYPGTFLNMSTLQCYPCDYGLYMDEYDGRICKLCPISTTTYQLGSNSITQCKSTNQCKSGAHGCHWLAACVDLPDDDHRPRYSCKCKPGYVGNGIQCTDACEGLCHNGATCLKTGRGEPHCVCEPGFTGRRCSSRI</sequence>
<evidence type="ECO:0000256" key="1">
    <source>
        <dbReference type="ARBA" id="ARBA00022536"/>
    </source>
</evidence>
<dbReference type="Gene3D" id="2.10.50.10">
    <property type="entry name" value="Tumor Necrosis Factor Receptor, subunit A, domain 2"/>
    <property type="match status" value="3"/>
</dbReference>
<keyword evidence="2 3" id="KW-1015">Disulfide bond</keyword>
<dbReference type="Pfam" id="PF07699">
    <property type="entry name" value="Ephrin_rec_like"/>
    <property type="match status" value="4"/>
</dbReference>
<dbReference type="InterPro" id="IPR009030">
    <property type="entry name" value="Growth_fac_rcpt_cys_sf"/>
</dbReference>
<dbReference type="GO" id="GO:0005615">
    <property type="term" value="C:extracellular space"/>
    <property type="evidence" value="ECO:0007669"/>
    <property type="project" value="TreeGrafter"/>
</dbReference>
<keyword evidence="6" id="KW-1185">Reference proteome</keyword>
<dbReference type="Gene3D" id="2.10.25.10">
    <property type="entry name" value="Laminin"/>
    <property type="match status" value="2"/>
</dbReference>